<dbReference type="InterPro" id="IPR050278">
    <property type="entry name" value="Serine_Prot_S9B/DPPIV"/>
</dbReference>
<comment type="caution">
    <text evidence="3">The sequence shown here is derived from an EMBL/GenBank/DDBJ whole genome shotgun (WGS) entry which is preliminary data.</text>
</comment>
<dbReference type="SUPFAM" id="SSF82171">
    <property type="entry name" value="DPP6 N-terminal domain-like"/>
    <property type="match status" value="1"/>
</dbReference>
<dbReference type="Pfam" id="PF00326">
    <property type="entry name" value="Peptidase_S9"/>
    <property type="match status" value="1"/>
</dbReference>
<gene>
    <name evidence="3" type="ORF">ACFO60_17260</name>
</gene>
<dbReference type="PANTHER" id="PTHR11731">
    <property type="entry name" value="PROTEASE FAMILY S9B,C DIPEPTIDYL-PEPTIDASE IV-RELATED"/>
    <property type="match status" value="1"/>
</dbReference>
<sequence>MSESFPRLYARTRRFTLGVPRGFAISPDGGRVAFLRSRSGTDPVTCLWELDLTSGAERLVVDPADLGAADEDLPAEERARRERAREQAGGVVAYTTDASLSSAVFALSGGLYLADLTSGAVRRLETPGPVIDPRLSSDGARVAYVTGGALHVQEVATGADRALATPEAEGVTYGLAEFVAAEELDRMRGHWWSPDGTALLVERADESPVQVWHIADPANPARTPTAVAYPAAGTANATVELVVLGLDGSRVAVPFEDEYLVTAGWDRHGLSIVTMPRDQKAVRLFSVDPATGASEVVREDTDEAWVDVVGGVPARLSDGTLVWTADADGGRRLIIGDAPVTPPTLQVRDVLDVDGDTVLFRASGDPTEIHLWTWSAGSITPVTEEPGVYSGRLGAGTLLISGQTLDGPGVTVQVRRGDRRVHIGSLAERPKLEPRVSLVRTGERELATAVLLPSGHVPGSRRLPVLMDPYGGPHGQRVMANGRIFLEPQWFADQGFAVIVADGRSTPGRGPAFEREVLHNVPGPVLEDQIDALHGAAQLYPDDLDLTRVAIKGWSFGGYLAALAVLRRPDVFHAAIAGAPVTDWRLYDTAYTERYLGHPAERPEVYEQTSLMPDAEKLQRPLLLIHGLADDNVVAAHTLRLSSALLAAGRPHTVLPLSGVTHMTPQEVVAENLLHLQVDFLKKSLGA</sequence>
<dbReference type="Proteomes" id="UP001596004">
    <property type="component" value="Unassembled WGS sequence"/>
</dbReference>
<dbReference type="InterPro" id="IPR001375">
    <property type="entry name" value="Peptidase_S9_cat"/>
</dbReference>
<dbReference type="InterPro" id="IPR002469">
    <property type="entry name" value="Peptidase_S9B_N"/>
</dbReference>
<dbReference type="InterPro" id="IPR011659">
    <property type="entry name" value="WD40"/>
</dbReference>
<dbReference type="EMBL" id="JBHSFP010000010">
    <property type="protein sequence ID" value="MFC4532525.1"/>
    <property type="molecule type" value="Genomic_DNA"/>
</dbReference>
<dbReference type="SUPFAM" id="SSF53474">
    <property type="entry name" value="alpha/beta-Hydrolases"/>
    <property type="match status" value="1"/>
</dbReference>
<proteinExistence type="predicted"/>
<dbReference type="Gene3D" id="2.140.10.30">
    <property type="entry name" value="Dipeptidylpeptidase IV, N-terminal domain"/>
    <property type="match status" value="1"/>
</dbReference>
<evidence type="ECO:0000313" key="4">
    <source>
        <dbReference type="Proteomes" id="UP001596004"/>
    </source>
</evidence>
<dbReference type="Pfam" id="PF00930">
    <property type="entry name" value="DPPIV_N"/>
    <property type="match status" value="1"/>
</dbReference>
<accession>A0ABV9CI51</accession>
<dbReference type="Gene3D" id="3.40.50.1820">
    <property type="entry name" value="alpha/beta hydrolase"/>
    <property type="match status" value="1"/>
</dbReference>
<protein>
    <submittedName>
        <fullName evidence="3">DPP IV N-terminal domain-containing protein</fullName>
    </submittedName>
</protein>
<dbReference type="Pfam" id="PF07676">
    <property type="entry name" value="PD40"/>
    <property type="match status" value="1"/>
</dbReference>
<reference evidence="4" key="1">
    <citation type="journal article" date="2019" name="Int. J. Syst. Evol. Microbiol.">
        <title>The Global Catalogue of Microorganisms (GCM) 10K type strain sequencing project: providing services to taxonomists for standard genome sequencing and annotation.</title>
        <authorList>
            <consortium name="The Broad Institute Genomics Platform"/>
            <consortium name="The Broad Institute Genome Sequencing Center for Infectious Disease"/>
            <person name="Wu L."/>
            <person name="Ma J."/>
        </authorList>
    </citation>
    <scope>NUCLEOTIDE SEQUENCE [LARGE SCALE GENOMIC DNA]</scope>
    <source>
        <strain evidence="4">CGMCC 4.7132</strain>
    </source>
</reference>
<evidence type="ECO:0000259" key="1">
    <source>
        <dbReference type="Pfam" id="PF00326"/>
    </source>
</evidence>
<keyword evidence="4" id="KW-1185">Reference proteome</keyword>
<dbReference type="RefSeq" id="WP_380841357.1">
    <property type="nucleotide sequence ID" value="NZ_JBHSFP010000010.1"/>
</dbReference>
<evidence type="ECO:0000313" key="3">
    <source>
        <dbReference type="EMBL" id="MFC4532525.1"/>
    </source>
</evidence>
<name>A0ABV9CI51_9ACTN</name>
<feature type="domain" description="Dipeptidylpeptidase IV N-terminal" evidence="2">
    <location>
        <begin position="107"/>
        <end position="384"/>
    </location>
</feature>
<evidence type="ECO:0000259" key="2">
    <source>
        <dbReference type="Pfam" id="PF00930"/>
    </source>
</evidence>
<feature type="domain" description="Peptidase S9 prolyl oligopeptidase catalytic" evidence="1">
    <location>
        <begin position="486"/>
        <end position="686"/>
    </location>
</feature>
<dbReference type="InterPro" id="IPR029058">
    <property type="entry name" value="AB_hydrolase_fold"/>
</dbReference>
<organism evidence="3 4">
    <name type="scientific">Sphaerisporangium dianthi</name>
    <dbReference type="NCBI Taxonomy" id="1436120"/>
    <lineage>
        <taxon>Bacteria</taxon>
        <taxon>Bacillati</taxon>
        <taxon>Actinomycetota</taxon>
        <taxon>Actinomycetes</taxon>
        <taxon>Streptosporangiales</taxon>
        <taxon>Streptosporangiaceae</taxon>
        <taxon>Sphaerisporangium</taxon>
    </lineage>
</organism>
<dbReference type="PANTHER" id="PTHR11731:SF193">
    <property type="entry name" value="DIPEPTIDYL PEPTIDASE 9"/>
    <property type="match status" value="1"/>
</dbReference>